<proteinExistence type="predicted"/>
<dbReference type="AlphaFoldDB" id="A0A7Y0Q7Y0"/>
<evidence type="ECO:0000313" key="2">
    <source>
        <dbReference type="EMBL" id="NMP33559.1"/>
    </source>
</evidence>
<dbReference type="RefSeq" id="WP_169076878.1">
    <property type="nucleotide sequence ID" value="NZ_JABBXH010000010.1"/>
</dbReference>
<dbReference type="PROSITE" id="PS51318">
    <property type="entry name" value="TAT"/>
    <property type="match status" value="1"/>
</dbReference>
<reference evidence="2 3" key="1">
    <citation type="submission" date="2020-04" db="EMBL/GenBank/DDBJ databases">
        <title>Thalassotalea sp. M1531, isolated from the surface of marine red alga.</title>
        <authorList>
            <person name="Pang L."/>
            <person name="Lu D.-C."/>
        </authorList>
    </citation>
    <scope>NUCLEOTIDE SEQUENCE [LARGE SCALE GENOMIC DNA]</scope>
    <source>
        <strain evidence="2 3">M1531</strain>
    </source>
</reference>
<sequence length="128" mass="14542">MISRRHFLHSAGALFAASASSSVFALPKFSSLEREAVSQLTHYREKIGDTFYARAEHGTLALTLVDIEDQYENDIYQQFVLVFDTQGNSCADELYKVTHVKSFNSSLLRLDKSDTDNRLVKSRFCLLK</sequence>
<evidence type="ECO:0000256" key="1">
    <source>
        <dbReference type="SAM" id="SignalP"/>
    </source>
</evidence>
<dbReference type="Proteomes" id="UP000568664">
    <property type="component" value="Unassembled WGS sequence"/>
</dbReference>
<keyword evidence="1" id="KW-0732">Signal</keyword>
<feature type="signal peptide" evidence="1">
    <location>
        <begin position="1"/>
        <end position="25"/>
    </location>
</feature>
<comment type="caution">
    <text evidence="2">The sequence shown here is derived from an EMBL/GenBank/DDBJ whole genome shotgun (WGS) entry which is preliminary data.</text>
</comment>
<evidence type="ECO:0000313" key="3">
    <source>
        <dbReference type="Proteomes" id="UP000568664"/>
    </source>
</evidence>
<gene>
    <name evidence="2" type="ORF">HII17_18585</name>
</gene>
<evidence type="ECO:0008006" key="4">
    <source>
        <dbReference type="Google" id="ProtNLM"/>
    </source>
</evidence>
<feature type="chain" id="PRO_5030849111" description="Twin-arginine translocation signal domain-containing protein" evidence="1">
    <location>
        <begin position="26"/>
        <end position="128"/>
    </location>
</feature>
<dbReference type="InterPro" id="IPR006311">
    <property type="entry name" value="TAT_signal"/>
</dbReference>
<organism evidence="2 3">
    <name type="scientific">Thalassotalea algicola</name>
    <dbReference type="NCBI Taxonomy" id="2716224"/>
    <lineage>
        <taxon>Bacteria</taxon>
        <taxon>Pseudomonadati</taxon>
        <taxon>Pseudomonadota</taxon>
        <taxon>Gammaproteobacteria</taxon>
        <taxon>Alteromonadales</taxon>
        <taxon>Colwelliaceae</taxon>
        <taxon>Thalassotalea</taxon>
    </lineage>
</organism>
<keyword evidence="3" id="KW-1185">Reference proteome</keyword>
<protein>
    <recommendedName>
        <fullName evidence="4">Twin-arginine translocation signal domain-containing protein</fullName>
    </recommendedName>
</protein>
<name>A0A7Y0Q7Y0_9GAMM</name>
<dbReference type="EMBL" id="JABBXH010000010">
    <property type="protein sequence ID" value="NMP33559.1"/>
    <property type="molecule type" value="Genomic_DNA"/>
</dbReference>
<accession>A0A7Y0Q7Y0</accession>